<gene>
    <name evidence="1" type="ORF">MPL3365_130564</name>
</gene>
<evidence type="ECO:0000313" key="2">
    <source>
        <dbReference type="Proteomes" id="UP000046122"/>
    </source>
</evidence>
<dbReference type="Proteomes" id="UP000046122">
    <property type="component" value="Unassembled WGS sequence"/>
</dbReference>
<dbReference type="EMBL" id="CCNE01000005">
    <property type="protein sequence ID" value="CDX51607.1"/>
    <property type="molecule type" value="Genomic_DNA"/>
</dbReference>
<protein>
    <submittedName>
        <fullName evidence="1">Uncharacterized protein</fullName>
    </submittedName>
</protein>
<accession>A0A090FWZ8</accession>
<reference evidence="1 2" key="1">
    <citation type="submission" date="2014-08" db="EMBL/GenBank/DDBJ databases">
        <authorList>
            <person name="Moulin Lionel"/>
        </authorList>
    </citation>
    <scope>NUCLEOTIDE SEQUENCE [LARGE SCALE GENOMIC DNA]</scope>
</reference>
<name>A0A090FWZ8_MESPL</name>
<evidence type="ECO:0000313" key="1">
    <source>
        <dbReference type="EMBL" id="CDX51607.1"/>
    </source>
</evidence>
<dbReference type="AlphaFoldDB" id="A0A090FWZ8"/>
<proteinExistence type="predicted"/>
<organism evidence="1 2">
    <name type="scientific">Mesorhizobium plurifarium</name>
    <dbReference type="NCBI Taxonomy" id="69974"/>
    <lineage>
        <taxon>Bacteria</taxon>
        <taxon>Pseudomonadati</taxon>
        <taxon>Pseudomonadota</taxon>
        <taxon>Alphaproteobacteria</taxon>
        <taxon>Hyphomicrobiales</taxon>
        <taxon>Phyllobacteriaceae</taxon>
        <taxon>Mesorhizobium</taxon>
    </lineage>
</organism>
<sequence length="88" mass="9849">MVIKRLAGGRQGDSALGTVEKAKAKLLFQFRDVLRNTRLRRMHCLGGLAEVLVARNCHETWEQTDIEHRQLSPGTVTDYASLSKATIN</sequence>